<gene>
    <name evidence="5" type="ORF">DFR56_12420</name>
</gene>
<proteinExistence type="predicted"/>
<reference evidence="5 6" key="1">
    <citation type="submission" date="2018-05" db="EMBL/GenBank/DDBJ databases">
        <title>Genomic Encyclopedia of Type Strains, Phase IV (KMG-IV): sequencing the most valuable type-strain genomes for metagenomic binning, comparative biology and taxonomic classification.</title>
        <authorList>
            <person name="Goeker M."/>
        </authorList>
    </citation>
    <scope>NUCLEOTIDE SEQUENCE [LARGE SCALE GENOMIC DNA]</scope>
    <source>
        <strain evidence="5 6">DSM 28556</strain>
    </source>
</reference>
<evidence type="ECO:0000256" key="1">
    <source>
        <dbReference type="SAM" id="MobiDB-lite"/>
    </source>
</evidence>
<keyword evidence="6" id="KW-1185">Reference proteome</keyword>
<keyword evidence="2" id="KW-0472">Membrane</keyword>
<organism evidence="5 6">
    <name type="scientific">Pseudogracilibacillus auburnensis</name>
    <dbReference type="NCBI Taxonomy" id="1494959"/>
    <lineage>
        <taxon>Bacteria</taxon>
        <taxon>Bacillati</taxon>
        <taxon>Bacillota</taxon>
        <taxon>Bacilli</taxon>
        <taxon>Bacillales</taxon>
        <taxon>Bacillaceae</taxon>
        <taxon>Pseudogracilibacillus</taxon>
    </lineage>
</organism>
<feature type="compositionally biased region" description="Low complexity" evidence="1">
    <location>
        <begin position="253"/>
        <end position="264"/>
    </location>
</feature>
<sequence>MKSLKSIIIALIFLLFIPFFSNEAHAETVEKQRVFDDANLLSDDEVEKLEKLAAKYSKKRETDFIIITQENIEIDIEQYMNDFYDEEGLGYDKKHGNTAMIGLDMTERDVVLHGFAKAQTYLDPDRLTQIREKITPYLSEGNYYTAFESYILLVDKYMNYRPGVNPENPIYRTWVQFIIAIGLGAVIVGGMAYNVKPKMTTTPGTYRDTERSKVLQRRDRYIRTTVTKRRKPKQSSGGGGSGRSGGSIGRTSGGFSRSSSRGKF</sequence>
<dbReference type="EMBL" id="QJJQ01000024">
    <property type="protein sequence ID" value="PXW80912.1"/>
    <property type="molecule type" value="Genomic_DNA"/>
</dbReference>
<dbReference type="InterPro" id="IPR007621">
    <property type="entry name" value="TPM_dom"/>
</dbReference>
<keyword evidence="2" id="KW-1133">Transmembrane helix</keyword>
<feature type="domain" description="TPM" evidence="4">
    <location>
        <begin position="34"/>
        <end position="154"/>
    </location>
</feature>
<evidence type="ECO:0000256" key="2">
    <source>
        <dbReference type="SAM" id="Phobius"/>
    </source>
</evidence>
<dbReference type="Pfam" id="PF04536">
    <property type="entry name" value="TPM_phosphatase"/>
    <property type="match status" value="1"/>
</dbReference>
<evidence type="ECO:0000313" key="6">
    <source>
        <dbReference type="Proteomes" id="UP000247978"/>
    </source>
</evidence>
<dbReference type="OrthoDB" id="9806054at2"/>
<name>A0A2V3VGJ1_9BACI</name>
<dbReference type="RefSeq" id="WP_110397484.1">
    <property type="nucleotide sequence ID" value="NZ_JBHUHB010000001.1"/>
</dbReference>
<evidence type="ECO:0000256" key="3">
    <source>
        <dbReference type="SAM" id="SignalP"/>
    </source>
</evidence>
<comment type="caution">
    <text evidence="5">The sequence shown here is derived from an EMBL/GenBank/DDBJ whole genome shotgun (WGS) entry which is preliminary data.</text>
</comment>
<feature type="transmembrane region" description="Helical" evidence="2">
    <location>
        <begin position="174"/>
        <end position="193"/>
    </location>
</feature>
<keyword evidence="2" id="KW-0812">Transmembrane</keyword>
<dbReference type="AlphaFoldDB" id="A0A2V3VGJ1"/>
<protein>
    <recommendedName>
        <fullName evidence="4">TPM domain-containing protein</fullName>
    </recommendedName>
</protein>
<dbReference type="Proteomes" id="UP000247978">
    <property type="component" value="Unassembled WGS sequence"/>
</dbReference>
<evidence type="ECO:0000313" key="5">
    <source>
        <dbReference type="EMBL" id="PXW80912.1"/>
    </source>
</evidence>
<feature type="signal peptide" evidence="3">
    <location>
        <begin position="1"/>
        <end position="26"/>
    </location>
</feature>
<feature type="chain" id="PRO_5016125471" description="TPM domain-containing protein" evidence="3">
    <location>
        <begin position="27"/>
        <end position="264"/>
    </location>
</feature>
<dbReference type="Gene3D" id="3.10.310.50">
    <property type="match status" value="1"/>
</dbReference>
<evidence type="ECO:0000259" key="4">
    <source>
        <dbReference type="Pfam" id="PF04536"/>
    </source>
</evidence>
<feature type="region of interest" description="Disordered" evidence="1">
    <location>
        <begin position="219"/>
        <end position="264"/>
    </location>
</feature>
<keyword evidence="3" id="KW-0732">Signal</keyword>
<accession>A0A2V3VGJ1</accession>
<feature type="compositionally biased region" description="Gly residues" evidence="1">
    <location>
        <begin position="236"/>
        <end position="252"/>
    </location>
</feature>